<proteinExistence type="predicted"/>
<dbReference type="AlphaFoldDB" id="A0A1F7U894"/>
<reference evidence="1 2" key="1">
    <citation type="journal article" date="2016" name="Nat. Commun.">
        <title>Thousands of microbial genomes shed light on interconnected biogeochemical processes in an aquifer system.</title>
        <authorList>
            <person name="Anantharaman K."/>
            <person name="Brown C.T."/>
            <person name="Hug L.A."/>
            <person name="Sharon I."/>
            <person name="Castelle C.J."/>
            <person name="Probst A.J."/>
            <person name="Thomas B.C."/>
            <person name="Singh A."/>
            <person name="Wilkins M.J."/>
            <person name="Karaoz U."/>
            <person name="Brodie E.L."/>
            <person name="Williams K.H."/>
            <person name="Hubbard S.S."/>
            <person name="Banfield J.F."/>
        </authorList>
    </citation>
    <scope>NUCLEOTIDE SEQUENCE [LARGE SCALE GENOMIC DNA]</scope>
</reference>
<sequence>MDYGRLGANGSPYREFPLLVPFFPQSVRGLYALRRNWPLLRGELFRSRRLYRLVLKAPKNKRRKVFIRFYRDTYHLPLGISHAKLYGEISGFLRRADQFIQELVREYFVEGSRGQFTINRKVRATDDPIGLLGFCFQKTAPTDAVGRKRAFEARRKLVLAQLLYEIFISARDDLLEYDQQMLTRHYEKNFFTKRSEKVLVRSVHDPDNGYQTVGILPEGQAAPPGMKVVEKPLTFRFFRGHDGQEIPVIFESGVKTNSSHLEKMLRKGIRDPDAIIDLRRYLLVFRNRWEMDRGLRVLRERVHCVAGVIHDHSSNIWTNGRADDANPHSSPAFRQKKFVVMLDGRRFEGMVQTLPDYLDGKYARNDKNHALYKLRQRLSSTFPILFPAGIYGTDWKDPLVEVNLRSKFITENSH</sequence>
<accession>A0A1F7U894</accession>
<dbReference type="STRING" id="1802391.A3D72_03985"/>
<evidence type="ECO:0000313" key="2">
    <source>
        <dbReference type="Proteomes" id="UP000176303"/>
    </source>
</evidence>
<comment type="caution">
    <text evidence="1">The sequence shown here is derived from an EMBL/GenBank/DDBJ whole genome shotgun (WGS) entry which is preliminary data.</text>
</comment>
<evidence type="ECO:0000313" key="1">
    <source>
        <dbReference type="EMBL" id="OGL73947.1"/>
    </source>
</evidence>
<dbReference type="Proteomes" id="UP000176303">
    <property type="component" value="Unassembled WGS sequence"/>
</dbReference>
<dbReference type="EMBL" id="MGDZ01000013">
    <property type="protein sequence ID" value="OGL73947.1"/>
    <property type="molecule type" value="Genomic_DNA"/>
</dbReference>
<name>A0A1F7U894_9BACT</name>
<organism evidence="1 2">
    <name type="scientific">Candidatus Uhrbacteria bacterium RIFCSPHIGHO2_02_FULL_57_19</name>
    <dbReference type="NCBI Taxonomy" id="1802391"/>
    <lineage>
        <taxon>Bacteria</taxon>
        <taxon>Candidatus Uhriibacteriota</taxon>
    </lineage>
</organism>
<gene>
    <name evidence="1" type="ORF">A3D72_03985</name>
</gene>
<protein>
    <submittedName>
        <fullName evidence="1">Uncharacterized protein</fullName>
    </submittedName>
</protein>